<dbReference type="InterPro" id="IPR027353">
    <property type="entry name" value="NET_dom"/>
</dbReference>
<feature type="domain" description="NET" evidence="1">
    <location>
        <begin position="8"/>
        <end position="63"/>
    </location>
</feature>
<accession>A0A6C0FCV3</accession>
<dbReference type="EMBL" id="MN738820">
    <property type="protein sequence ID" value="QHT37730.1"/>
    <property type="molecule type" value="Genomic_DNA"/>
</dbReference>
<organism evidence="2">
    <name type="scientific">viral metagenome</name>
    <dbReference type="NCBI Taxonomy" id="1070528"/>
    <lineage>
        <taxon>unclassified sequences</taxon>
        <taxon>metagenomes</taxon>
        <taxon>organismal metagenomes</taxon>
    </lineage>
</organism>
<reference evidence="2" key="1">
    <citation type="journal article" date="2020" name="Nature">
        <title>Giant virus diversity and host interactions through global metagenomics.</title>
        <authorList>
            <person name="Schulz F."/>
            <person name="Roux S."/>
            <person name="Paez-Espino D."/>
            <person name="Jungbluth S."/>
            <person name="Walsh D.A."/>
            <person name="Denef V.J."/>
            <person name="McMahon K.D."/>
            <person name="Konstantinidis K.T."/>
            <person name="Eloe-Fadrosh E.A."/>
            <person name="Kyrpides N.C."/>
            <person name="Woyke T."/>
        </authorList>
    </citation>
    <scope>NUCLEOTIDE SEQUENCE</scope>
    <source>
        <strain evidence="2">GVMAG-S-ERX556049-19</strain>
    </source>
</reference>
<name>A0A6C0FCV3_9ZZZZ</name>
<dbReference type="AlphaFoldDB" id="A0A6C0FCV3"/>
<dbReference type="Pfam" id="PF17035">
    <property type="entry name" value="BET"/>
    <property type="match status" value="1"/>
</dbReference>
<evidence type="ECO:0000259" key="1">
    <source>
        <dbReference type="Pfam" id="PF17035"/>
    </source>
</evidence>
<evidence type="ECO:0000313" key="2">
    <source>
        <dbReference type="EMBL" id="QHT37730.1"/>
    </source>
</evidence>
<proteinExistence type="predicted"/>
<sequence length="104" mass="12507">MDKVKQLTELKNQVESLDKHHQIEILKILSKNMCKINENKSGVFVNMTFLDEKILSEIHDYLKYMKEQEDNLITTEYQKQEFINSYFVEKEDKDNMHITYSISK</sequence>
<protein>
    <recommendedName>
        <fullName evidence="1">NET domain-containing protein</fullName>
    </recommendedName>
</protein>